<dbReference type="Proteomes" id="UP000620124">
    <property type="component" value="Unassembled WGS sequence"/>
</dbReference>
<feature type="chain" id="PRO_5034005562" description="Secreted protein" evidence="1">
    <location>
        <begin position="17"/>
        <end position="108"/>
    </location>
</feature>
<dbReference type="AlphaFoldDB" id="A0A8H6YYY6"/>
<organism evidence="2 3">
    <name type="scientific">Mycena venus</name>
    <dbReference type="NCBI Taxonomy" id="2733690"/>
    <lineage>
        <taxon>Eukaryota</taxon>
        <taxon>Fungi</taxon>
        <taxon>Dikarya</taxon>
        <taxon>Basidiomycota</taxon>
        <taxon>Agaricomycotina</taxon>
        <taxon>Agaricomycetes</taxon>
        <taxon>Agaricomycetidae</taxon>
        <taxon>Agaricales</taxon>
        <taxon>Marasmiineae</taxon>
        <taxon>Mycenaceae</taxon>
        <taxon>Mycena</taxon>
    </lineage>
</organism>
<gene>
    <name evidence="2" type="ORF">MVEN_00294000</name>
</gene>
<dbReference type="OrthoDB" id="3044801at2759"/>
<keyword evidence="1" id="KW-0732">Signal</keyword>
<name>A0A8H6YYY6_9AGAR</name>
<evidence type="ECO:0000313" key="3">
    <source>
        <dbReference type="Proteomes" id="UP000620124"/>
    </source>
</evidence>
<feature type="signal peptide" evidence="1">
    <location>
        <begin position="1"/>
        <end position="16"/>
    </location>
</feature>
<evidence type="ECO:0000256" key="1">
    <source>
        <dbReference type="SAM" id="SignalP"/>
    </source>
</evidence>
<evidence type="ECO:0008006" key="4">
    <source>
        <dbReference type="Google" id="ProtNLM"/>
    </source>
</evidence>
<keyword evidence="3" id="KW-1185">Reference proteome</keyword>
<proteinExistence type="predicted"/>
<accession>A0A8H6YYY6</accession>
<reference evidence="2" key="1">
    <citation type="submission" date="2020-05" db="EMBL/GenBank/DDBJ databases">
        <title>Mycena genomes resolve the evolution of fungal bioluminescence.</title>
        <authorList>
            <person name="Tsai I.J."/>
        </authorList>
    </citation>
    <scope>NUCLEOTIDE SEQUENCE</scope>
    <source>
        <strain evidence="2">CCC161011</strain>
    </source>
</reference>
<comment type="caution">
    <text evidence="2">The sequence shown here is derived from an EMBL/GenBank/DDBJ whole genome shotgun (WGS) entry which is preliminary data.</text>
</comment>
<sequence>MHFNLSFLTTALLVCASPTMSATVIAFSGAGCTGAQSGTGTGGPGTCLTEGGGSARSWSYSGVTNQIQFFQSGGPNDNCQGTPFTTRGAGSGCVTAPDGFNIESARLT</sequence>
<protein>
    <recommendedName>
        <fullName evidence="4">Secreted protein</fullName>
    </recommendedName>
</protein>
<dbReference type="EMBL" id="JACAZI010000002">
    <property type="protein sequence ID" value="KAF7369630.1"/>
    <property type="molecule type" value="Genomic_DNA"/>
</dbReference>
<evidence type="ECO:0000313" key="2">
    <source>
        <dbReference type="EMBL" id="KAF7369630.1"/>
    </source>
</evidence>